<dbReference type="PANTHER" id="PTHR21235:SF2">
    <property type="entry name" value="IMIDAZOLE GLYCEROL PHOSPHATE SYNTHASE HISHF"/>
    <property type="match status" value="1"/>
</dbReference>
<comment type="caution">
    <text evidence="15">The sequence shown here is derived from an EMBL/GenBank/DDBJ whole genome shotgun (WGS) entry which is preliminary data.</text>
</comment>
<dbReference type="GO" id="GO:0016829">
    <property type="term" value="F:lyase activity"/>
    <property type="evidence" value="ECO:0007669"/>
    <property type="project" value="UniProtKB-KW"/>
</dbReference>
<evidence type="ECO:0000256" key="6">
    <source>
        <dbReference type="ARBA" id="ARBA00022605"/>
    </source>
</evidence>
<dbReference type="EC" id="4.3.2.10" evidence="4"/>
<evidence type="ECO:0000256" key="7">
    <source>
        <dbReference type="ARBA" id="ARBA00023102"/>
    </source>
</evidence>
<dbReference type="InterPro" id="IPR004651">
    <property type="entry name" value="HisF"/>
</dbReference>
<comment type="catalytic activity">
    <reaction evidence="13">
        <text>5-[(5-phospho-1-deoxy-D-ribulos-1-ylimino)methylamino]-1-(5-phospho-beta-D-ribosyl)imidazole-4-carboxamide + L-glutamine = D-erythro-1-(imidazol-4-yl)glycerol 3-phosphate + 5-amino-1-(5-phospho-beta-D-ribosyl)imidazole-4-carboxamide + L-glutamate + H(+)</text>
        <dbReference type="Rhea" id="RHEA:24793"/>
        <dbReference type="ChEBI" id="CHEBI:15378"/>
        <dbReference type="ChEBI" id="CHEBI:29985"/>
        <dbReference type="ChEBI" id="CHEBI:58278"/>
        <dbReference type="ChEBI" id="CHEBI:58359"/>
        <dbReference type="ChEBI" id="CHEBI:58475"/>
        <dbReference type="ChEBI" id="CHEBI:58525"/>
        <dbReference type="EC" id="4.3.2.10"/>
    </reaction>
</comment>
<keyword evidence="16" id="KW-1185">Reference proteome</keyword>
<evidence type="ECO:0000256" key="12">
    <source>
        <dbReference type="ARBA" id="ARBA00032401"/>
    </source>
</evidence>
<dbReference type="UniPathway" id="UPA00031">
    <property type="reaction ID" value="UER00010"/>
</dbReference>
<name>A0A0F3IT64_9PROT</name>
<dbReference type="RefSeq" id="WP_045775439.1">
    <property type="nucleotide sequence ID" value="NZ_LAJY01000190.1"/>
</dbReference>
<dbReference type="PANTHER" id="PTHR21235">
    <property type="entry name" value="IMIDAZOLE GLYCEROL PHOSPHATE SYNTHASE SUBUNIT HISF/H IGP SYNTHASE SUBUNIT HISF/H"/>
    <property type="match status" value="1"/>
</dbReference>
<evidence type="ECO:0000256" key="14">
    <source>
        <dbReference type="RuleBase" id="RU003657"/>
    </source>
</evidence>
<comment type="pathway">
    <text evidence="1">Amino-acid biosynthesis; L-histidine biosynthesis; L-histidine from 5-phospho-alpha-D-ribose 1-diphosphate: step 5/9.</text>
</comment>
<dbReference type="CDD" id="cd04731">
    <property type="entry name" value="HisF"/>
    <property type="match status" value="1"/>
</dbReference>
<evidence type="ECO:0000256" key="11">
    <source>
        <dbReference type="ARBA" id="ARBA00031409"/>
    </source>
</evidence>
<dbReference type="EMBL" id="LAJY01000190">
    <property type="protein sequence ID" value="KJV09930.1"/>
    <property type="molecule type" value="Genomic_DNA"/>
</dbReference>
<evidence type="ECO:0000256" key="5">
    <source>
        <dbReference type="ARBA" id="ARBA00016318"/>
    </source>
</evidence>
<evidence type="ECO:0000256" key="3">
    <source>
        <dbReference type="ARBA" id="ARBA00011152"/>
    </source>
</evidence>
<dbReference type="InterPro" id="IPR050064">
    <property type="entry name" value="IGPS_HisA/HisF"/>
</dbReference>
<evidence type="ECO:0000256" key="8">
    <source>
        <dbReference type="ARBA" id="ARBA00023239"/>
    </source>
</evidence>
<reference evidence="15 16" key="1">
    <citation type="submission" date="2015-03" db="EMBL/GenBank/DDBJ databases">
        <title>Draft genome sequence of Elstera litoralis.</title>
        <authorList>
            <person name="Rahalkar M.C."/>
            <person name="Dhakephalkar P.K."/>
            <person name="Pore S.D."/>
            <person name="Arora P."/>
            <person name="Kapse N.G."/>
            <person name="Pandit P.S."/>
        </authorList>
    </citation>
    <scope>NUCLEOTIDE SEQUENCE [LARGE SCALE GENOMIC DNA]</scope>
    <source>
        <strain evidence="15 16">Dia-1</strain>
    </source>
</reference>
<gene>
    <name evidence="15" type="ORF">VZ95_08325</name>
</gene>
<protein>
    <recommendedName>
        <fullName evidence="5">Imidazole glycerol phosphate synthase subunit HisF</fullName>
        <ecNumber evidence="4">4.3.2.10</ecNumber>
    </recommendedName>
    <alternativeName>
        <fullName evidence="10">IGP synthase cyclase subunit</fullName>
    </alternativeName>
    <alternativeName>
        <fullName evidence="11">IGP synthase subunit HisF</fullName>
    </alternativeName>
    <alternativeName>
        <fullName evidence="12">ImGP synthase subunit HisF</fullName>
    </alternativeName>
</protein>
<evidence type="ECO:0000313" key="16">
    <source>
        <dbReference type="Proteomes" id="UP000033774"/>
    </source>
</evidence>
<dbReference type="Pfam" id="PF00977">
    <property type="entry name" value="His_biosynth"/>
    <property type="match status" value="1"/>
</dbReference>
<evidence type="ECO:0000313" key="15">
    <source>
        <dbReference type="EMBL" id="KJV09930.1"/>
    </source>
</evidence>
<dbReference type="PATRIC" id="fig|552518.3.peg.914"/>
<evidence type="ECO:0000256" key="10">
    <source>
        <dbReference type="ARBA" id="ARBA00030264"/>
    </source>
</evidence>
<dbReference type="GO" id="GO:0000107">
    <property type="term" value="F:imidazoleglycerol-phosphate synthase activity"/>
    <property type="evidence" value="ECO:0007669"/>
    <property type="project" value="InterPro"/>
</dbReference>
<evidence type="ECO:0000256" key="2">
    <source>
        <dbReference type="ARBA" id="ARBA00009667"/>
    </source>
</evidence>
<evidence type="ECO:0000256" key="9">
    <source>
        <dbReference type="ARBA" id="ARBA00025475"/>
    </source>
</evidence>
<dbReference type="OrthoDB" id="9781903at2"/>
<dbReference type="InterPro" id="IPR013785">
    <property type="entry name" value="Aldolase_TIM"/>
</dbReference>
<sequence length="252" mass="27017">MLTRRLIPTLLLRQGRLVKGVRYGEHRDAGNPPSITRAHAAQDADEVLLVDIDASRAGRAPDFSAFAKVAEECTMPLTLGGGLTSFDLAQKAMQTGADKLAFTAPALDNPDLLDAVARRFGAQAVVLGLDVLQDESGTYYIYDYRTGGIVGNRTPVAWAKEAVERGAGEIRLMAVHREGTRLGFDLDLYRMIADAVSVPIILEGGAGTLDHLDAAMAAGVDALGLGTMLVFSDNNIVKLRQYLLGCGHVLRR</sequence>
<evidence type="ECO:0000256" key="4">
    <source>
        <dbReference type="ARBA" id="ARBA00012809"/>
    </source>
</evidence>
<keyword evidence="6 14" id="KW-0028">Amino-acid biosynthesis</keyword>
<keyword evidence="8" id="KW-0456">Lyase</keyword>
<dbReference type="AlphaFoldDB" id="A0A0F3IT64"/>
<keyword evidence="7 14" id="KW-0368">Histidine biosynthesis</keyword>
<dbReference type="Proteomes" id="UP000033774">
    <property type="component" value="Unassembled WGS sequence"/>
</dbReference>
<evidence type="ECO:0000256" key="13">
    <source>
        <dbReference type="ARBA" id="ARBA00047838"/>
    </source>
</evidence>
<dbReference type="SUPFAM" id="SSF51366">
    <property type="entry name" value="Ribulose-phoshate binding barrel"/>
    <property type="match status" value="1"/>
</dbReference>
<accession>A0A0F3IT64</accession>
<comment type="similarity">
    <text evidence="2 14">Belongs to the HisA/HisF family.</text>
</comment>
<comment type="subunit">
    <text evidence="3">Heterodimer of HisH and HisF.</text>
</comment>
<organism evidence="15 16">
    <name type="scientific">Elstera litoralis</name>
    <dbReference type="NCBI Taxonomy" id="552518"/>
    <lineage>
        <taxon>Bacteria</taxon>
        <taxon>Pseudomonadati</taxon>
        <taxon>Pseudomonadota</taxon>
        <taxon>Alphaproteobacteria</taxon>
        <taxon>Rhodospirillales</taxon>
        <taxon>Rhodospirillaceae</taxon>
        <taxon>Elstera</taxon>
    </lineage>
</organism>
<dbReference type="InterPro" id="IPR006062">
    <property type="entry name" value="His_biosynth"/>
</dbReference>
<evidence type="ECO:0000256" key="1">
    <source>
        <dbReference type="ARBA" id="ARBA00005091"/>
    </source>
</evidence>
<dbReference type="Gene3D" id="3.20.20.70">
    <property type="entry name" value="Aldolase class I"/>
    <property type="match status" value="1"/>
</dbReference>
<dbReference type="GO" id="GO:0000105">
    <property type="term" value="P:L-histidine biosynthetic process"/>
    <property type="evidence" value="ECO:0007669"/>
    <property type="project" value="UniProtKB-UniPathway"/>
</dbReference>
<comment type="function">
    <text evidence="9">IGPS catalyzes the conversion of PRFAR and glutamine to IGP, AICAR and glutamate. The HisF subunit catalyzes the cyclization activity that produces IGP and AICAR from PRFAR using the ammonia provided by the HisH subunit.</text>
</comment>
<dbReference type="InterPro" id="IPR011060">
    <property type="entry name" value="RibuloseP-bd_barrel"/>
</dbReference>
<proteinExistence type="inferred from homology"/>